<dbReference type="Pfam" id="PF14310">
    <property type="entry name" value="Fn3-like"/>
    <property type="match status" value="1"/>
</dbReference>
<evidence type="ECO:0000256" key="7">
    <source>
        <dbReference type="ARBA" id="ARBA00023295"/>
    </source>
</evidence>
<dbReference type="InterPro" id="IPR026891">
    <property type="entry name" value="Fn3-like"/>
</dbReference>
<evidence type="ECO:0000256" key="5">
    <source>
        <dbReference type="ARBA" id="ARBA00023180"/>
    </source>
</evidence>
<dbReference type="SUPFAM" id="SSF51445">
    <property type="entry name" value="(Trans)glycosidases"/>
    <property type="match status" value="1"/>
</dbReference>
<dbReference type="InterPro" id="IPR001764">
    <property type="entry name" value="Glyco_hydro_3_N"/>
</dbReference>
<comment type="caution">
    <text evidence="11">The sequence shown here is derived from an EMBL/GenBank/DDBJ whole genome shotgun (WGS) entry which is preliminary data.</text>
</comment>
<dbReference type="InterPro" id="IPR017853">
    <property type="entry name" value="GH"/>
</dbReference>
<dbReference type="PROSITE" id="PS51820">
    <property type="entry name" value="PA14"/>
    <property type="match status" value="1"/>
</dbReference>
<dbReference type="EMBL" id="QJNS01000166">
    <property type="protein sequence ID" value="RYO84289.1"/>
    <property type="molecule type" value="Genomic_DNA"/>
</dbReference>
<keyword evidence="5" id="KW-0325">Glycoprotein</keyword>
<name>A0ABY0H414_9PEZI</name>
<dbReference type="SUPFAM" id="SSF52279">
    <property type="entry name" value="Beta-D-glucan exohydrolase, C-terminal domain"/>
    <property type="match status" value="1"/>
</dbReference>
<keyword evidence="8 9" id="KW-0624">Polysaccharide degradation</keyword>
<evidence type="ECO:0000256" key="2">
    <source>
        <dbReference type="ARBA" id="ARBA00004987"/>
    </source>
</evidence>
<evidence type="ECO:0000256" key="3">
    <source>
        <dbReference type="ARBA" id="ARBA00005336"/>
    </source>
</evidence>
<accession>A0ABY0H414</accession>
<dbReference type="InterPro" id="IPR050288">
    <property type="entry name" value="Cellulose_deg_GH3"/>
</dbReference>
<keyword evidence="7 9" id="KW-0326">Glycosidase</keyword>
<keyword evidence="12" id="KW-1185">Reference proteome</keyword>
<keyword evidence="4 9" id="KW-0378">Hydrolase</keyword>
<dbReference type="PROSITE" id="PS00775">
    <property type="entry name" value="GLYCOSYL_HYDROL_F3"/>
    <property type="match status" value="1"/>
</dbReference>
<dbReference type="InterPro" id="IPR037524">
    <property type="entry name" value="PA14/GLEYA"/>
</dbReference>
<dbReference type="Gene3D" id="2.60.40.10">
    <property type="entry name" value="Immunoglobulins"/>
    <property type="match status" value="1"/>
</dbReference>
<dbReference type="Gene3D" id="3.40.50.1700">
    <property type="entry name" value="Glycoside hydrolase family 3 C-terminal domain"/>
    <property type="match status" value="1"/>
</dbReference>
<organism evidence="11 12">
    <name type="scientific">Monosporascus cannonballus</name>
    <dbReference type="NCBI Taxonomy" id="155416"/>
    <lineage>
        <taxon>Eukaryota</taxon>
        <taxon>Fungi</taxon>
        <taxon>Dikarya</taxon>
        <taxon>Ascomycota</taxon>
        <taxon>Pezizomycotina</taxon>
        <taxon>Sordariomycetes</taxon>
        <taxon>Xylariomycetidae</taxon>
        <taxon>Xylariales</taxon>
        <taxon>Xylariales incertae sedis</taxon>
        <taxon>Monosporascus</taxon>
    </lineage>
</organism>
<dbReference type="Gene3D" id="2.60.120.260">
    <property type="entry name" value="Galactose-binding domain-like"/>
    <property type="match status" value="1"/>
</dbReference>
<protein>
    <recommendedName>
        <fullName evidence="9">beta-glucosidase</fullName>
        <ecNumber evidence="9">3.2.1.21</ecNumber>
    </recommendedName>
</protein>
<comment type="pathway">
    <text evidence="2 9">Glycan metabolism; cellulose degradation.</text>
</comment>
<dbReference type="Pfam" id="PF07691">
    <property type="entry name" value="PA14"/>
    <property type="match status" value="1"/>
</dbReference>
<evidence type="ECO:0000256" key="4">
    <source>
        <dbReference type="ARBA" id="ARBA00022801"/>
    </source>
</evidence>
<dbReference type="InterPro" id="IPR036881">
    <property type="entry name" value="Glyco_hydro_3_C_sf"/>
</dbReference>
<comment type="catalytic activity">
    <reaction evidence="1 9">
        <text>Hydrolysis of terminal, non-reducing beta-D-glucosyl residues with release of beta-D-glucose.</text>
        <dbReference type="EC" id="3.2.1.21"/>
    </reaction>
</comment>
<evidence type="ECO:0000313" key="12">
    <source>
        <dbReference type="Proteomes" id="UP000294003"/>
    </source>
</evidence>
<reference evidence="11 12" key="1">
    <citation type="submission" date="2018-06" db="EMBL/GenBank/DDBJ databases">
        <title>Complete Genomes of Monosporascus.</title>
        <authorList>
            <person name="Robinson A.J."/>
            <person name="Natvig D.O."/>
        </authorList>
    </citation>
    <scope>NUCLEOTIDE SEQUENCE [LARGE SCALE GENOMIC DNA]</scope>
    <source>
        <strain evidence="11 12">CBS 609.92</strain>
    </source>
</reference>
<evidence type="ECO:0000259" key="10">
    <source>
        <dbReference type="PROSITE" id="PS51820"/>
    </source>
</evidence>
<keyword evidence="6 9" id="KW-0119">Carbohydrate metabolism</keyword>
<evidence type="ECO:0000256" key="1">
    <source>
        <dbReference type="ARBA" id="ARBA00000448"/>
    </source>
</evidence>
<evidence type="ECO:0000313" key="11">
    <source>
        <dbReference type="EMBL" id="RYO84289.1"/>
    </source>
</evidence>
<dbReference type="Proteomes" id="UP000294003">
    <property type="component" value="Unassembled WGS sequence"/>
</dbReference>
<dbReference type="Pfam" id="PF01915">
    <property type="entry name" value="Glyco_hydro_3_C"/>
    <property type="match status" value="1"/>
</dbReference>
<dbReference type="SMART" id="SM00758">
    <property type="entry name" value="PA14"/>
    <property type="match status" value="1"/>
</dbReference>
<dbReference type="InterPro" id="IPR002772">
    <property type="entry name" value="Glyco_hydro_3_C"/>
</dbReference>
<evidence type="ECO:0000256" key="9">
    <source>
        <dbReference type="RuleBase" id="RU361161"/>
    </source>
</evidence>
<dbReference type="Gene3D" id="3.20.20.300">
    <property type="entry name" value="Glycoside hydrolase, family 3, N-terminal domain"/>
    <property type="match status" value="1"/>
</dbReference>
<gene>
    <name evidence="11" type="ORF">DL762_005730</name>
</gene>
<dbReference type="InterPro" id="IPR011658">
    <property type="entry name" value="PA14_dom"/>
</dbReference>
<evidence type="ECO:0000256" key="8">
    <source>
        <dbReference type="ARBA" id="ARBA00023326"/>
    </source>
</evidence>
<dbReference type="Pfam" id="PF00933">
    <property type="entry name" value="Glyco_hydro_3"/>
    <property type="match status" value="1"/>
</dbReference>
<sequence length="838" mass="91443">MADINVDEVLKKLSMGEKVDLLAGIDFWHTKGLPQHGVPSLRLSDGPNGVRGTKFFNGVKAACFPCGTALGATFNTELLEEAGKKMGEEAKAKGAHAILGPTINMQRGPLGGRGFESLGEDPFLAGLGAAAIINGIQSTGIQATVKHFVCNDHEHKRNAVQAIISERALREIYALPFQLAVRDSNPSSFMTAYNGVNGTYCSENPKLLDRMLRGEWGWDGMVMSDWYGVYSMTEAALAGLDLEMPGPTRFRGEALKFNVSTDKVRMHILDQRARAMLEFVKKCAASGVGENAPEKTADTLETAELLRRIGNEGIVLLKNQNNVLPLKKDKKTVVIGPNAKTATYHGGGSAALAAYYAVTPYDGISSKLSSPPDYAIGQYSHKMLPLLGYSSKSLKGEKGVTMKVYLEGPEVTDRKPIDEIEISKTEMLLVDYKHPKLESPLWYATLEGSMVAEEDATWEFGIVVSGTSNLYINDELVINNTDKQTQGDSFFGSATVEEKGTYEFQKGKTYNFKVTFGSSPTSKLSDDNVLFWGGALRVGGCKIIDPKAEIVRAAELAKGADQVIVAAGLNADWETEGHDRAHMKLPPGLDDLISAVAKANPNTVVVMQSGTPVEMPWADEVGALVQAWYGGNETGNTIADVLFGDANPSGKLSLSFPRRVQDNPAFLNYRTEGGRVMYGEDIYVGYRYYEYAEREVLFPFGHGLSYTTFAFSDLSVTNRNDAGKKTLKVELVVKNTGAVTGAEVVQVYVAPRQKAKVNRPPKELKGFAKVLLEAGESKTVAVNVEEKYAAAYWDEERDQWCVEQGEYEVIVSDSSEVKEGKVLRGSFEVPETYWWSGL</sequence>
<dbReference type="SMART" id="SM01217">
    <property type="entry name" value="Fn3_like"/>
    <property type="match status" value="1"/>
</dbReference>
<dbReference type="PRINTS" id="PR00133">
    <property type="entry name" value="GLHYDRLASE3"/>
</dbReference>
<proteinExistence type="inferred from homology"/>
<dbReference type="InterPro" id="IPR013783">
    <property type="entry name" value="Ig-like_fold"/>
</dbReference>
<comment type="similarity">
    <text evidence="3 9">Belongs to the glycosyl hydrolase 3 family.</text>
</comment>
<dbReference type="EC" id="3.2.1.21" evidence="9"/>
<dbReference type="PANTHER" id="PTHR42715:SF27">
    <property type="entry name" value="BETA-GLUCOSIDASE-RELATED"/>
    <property type="match status" value="1"/>
</dbReference>
<feature type="domain" description="PA14" evidence="10">
    <location>
        <begin position="395"/>
        <end position="554"/>
    </location>
</feature>
<dbReference type="PANTHER" id="PTHR42715">
    <property type="entry name" value="BETA-GLUCOSIDASE"/>
    <property type="match status" value="1"/>
</dbReference>
<evidence type="ECO:0000256" key="6">
    <source>
        <dbReference type="ARBA" id="ARBA00023277"/>
    </source>
</evidence>
<dbReference type="InterPro" id="IPR019800">
    <property type="entry name" value="Glyco_hydro_3_AS"/>
</dbReference>
<dbReference type="InterPro" id="IPR036962">
    <property type="entry name" value="Glyco_hydro_3_N_sf"/>
</dbReference>